<reference evidence="1 2" key="1">
    <citation type="journal article" date="2019" name="Sci. Rep.">
        <title>Orb-weaving spider Araneus ventricosus genome elucidates the spidroin gene catalogue.</title>
        <authorList>
            <person name="Kono N."/>
            <person name="Nakamura H."/>
            <person name="Ohtoshi R."/>
            <person name="Moran D.A.P."/>
            <person name="Shinohara A."/>
            <person name="Yoshida Y."/>
            <person name="Fujiwara M."/>
            <person name="Mori M."/>
            <person name="Tomita M."/>
            <person name="Arakawa K."/>
        </authorList>
    </citation>
    <scope>NUCLEOTIDE SEQUENCE [LARGE SCALE GENOMIC DNA]</scope>
</reference>
<accession>A0A4Y2M2W0</accession>
<comment type="caution">
    <text evidence="1">The sequence shown here is derived from an EMBL/GenBank/DDBJ whole genome shotgun (WGS) entry which is preliminary data.</text>
</comment>
<protein>
    <submittedName>
        <fullName evidence="1">Uncharacterized protein</fullName>
    </submittedName>
</protein>
<feature type="non-terminal residue" evidence="1">
    <location>
        <position position="71"/>
    </location>
</feature>
<gene>
    <name evidence="1" type="ORF">AVEN_221678_1</name>
</gene>
<dbReference type="Proteomes" id="UP000499080">
    <property type="component" value="Unassembled WGS sequence"/>
</dbReference>
<sequence length="71" mass="7738">MAFHSQPSTVPDYYSYFAIGFPTKANFALSKVHHLYSPKNAVLSSPRHIGDCQATLLLGNLAAMAGLRQSQ</sequence>
<evidence type="ECO:0000313" key="1">
    <source>
        <dbReference type="EMBL" id="GBN21089.1"/>
    </source>
</evidence>
<evidence type="ECO:0000313" key="2">
    <source>
        <dbReference type="Proteomes" id="UP000499080"/>
    </source>
</evidence>
<proteinExistence type="predicted"/>
<dbReference type="EMBL" id="BGPR01121291">
    <property type="protein sequence ID" value="GBN21089.1"/>
    <property type="molecule type" value="Genomic_DNA"/>
</dbReference>
<organism evidence="1 2">
    <name type="scientific">Araneus ventricosus</name>
    <name type="common">Orbweaver spider</name>
    <name type="synonym">Epeira ventricosa</name>
    <dbReference type="NCBI Taxonomy" id="182803"/>
    <lineage>
        <taxon>Eukaryota</taxon>
        <taxon>Metazoa</taxon>
        <taxon>Ecdysozoa</taxon>
        <taxon>Arthropoda</taxon>
        <taxon>Chelicerata</taxon>
        <taxon>Arachnida</taxon>
        <taxon>Araneae</taxon>
        <taxon>Araneomorphae</taxon>
        <taxon>Entelegynae</taxon>
        <taxon>Araneoidea</taxon>
        <taxon>Araneidae</taxon>
        <taxon>Araneus</taxon>
    </lineage>
</organism>
<name>A0A4Y2M2W0_ARAVE</name>
<dbReference type="AlphaFoldDB" id="A0A4Y2M2W0"/>
<keyword evidence="2" id="KW-1185">Reference proteome</keyword>